<dbReference type="PANTHER" id="PTHR19306">
    <property type="entry name" value="STRUCTURAL MAINTENANCE OF CHROMOSOMES 5,6 SMC5, SMC6"/>
    <property type="match status" value="1"/>
</dbReference>
<dbReference type="GO" id="GO:0003684">
    <property type="term" value="F:damaged DNA binding"/>
    <property type="evidence" value="ECO:0007669"/>
    <property type="project" value="TreeGrafter"/>
</dbReference>
<dbReference type="Proteomes" id="UP000262825">
    <property type="component" value="Unassembled WGS sequence"/>
</dbReference>
<evidence type="ECO:0000256" key="13">
    <source>
        <dbReference type="SAM" id="MobiDB-lite"/>
    </source>
</evidence>
<dbReference type="InterPro" id="IPR003395">
    <property type="entry name" value="RecF/RecN/SMC_N"/>
</dbReference>
<keyword evidence="9" id="KW-0233">DNA recombination</keyword>
<name>A0A376B1N1_9ASCO</name>
<evidence type="ECO:0000259" key="14">
    <source>
        <dbReference type="Pfam" id="PF02463"/>
    </source>
</evidence>
<organism evidence="15 16">
    <name type="scientific">Saccharomycodes ludwigii</name>
    <dbReference type="NCBI Taxonomy" id="36035"/>
    <lineage>
        <taxon>Eukaryota</taxon>
        <taxon>Fungi</taxon>
        <taxon>Dikarya</taxon>
        <taxon>Ascomycota</taxon>
        <taxon>Saccharomycotina</taxon>
        <taxon>Saccharomycetes</taxon>
        <taxon>Saccharomycodales</taxon>
        <taxon>Saccharomycodaceae</taxon>
        <taxon>Saccharomycodes</taxon>
    </lineage>
</organism>
<keyword evidence="6" id="KW-0227">DNA damage</keyword>
<feature type="compositionally biased region" description="Basic and acidic residues" evidence="13">
    <location>
        <begin position="1088"/>
        <end position="1097"/>
    </location>
</feature>
<evidence type="ECO:0000256" key="5">
    <source>
        <dbReference type="ARBA" id="ARBA00022741"/>
    </source>
</evidence>
<dbReference type="GO" id="GO:0005634">
    <property type="term" value="C:nucleus"/>
    <property type="evidence" value="ECO:0007669"/>
    <property type="project" value="UniProtKB-SubCell"/>
</dbReference>
<feature type="coiled-coil region" evidence="12">
    <location>
        <begin position="247"/>
        <end position="274"/>
    </location>
</feature>
<feature type="coiled-coil region" evidence="12">
    <location>
        <begin position="705"/>
        <end position="818"/>
    </location>
</feature>
<keyword evidence="10" id="KW-0234">DNA repair</keyword>
<keyword evidence="7" id="KW-0067">ATP-binding</keyword>
<dbReference type="InterPro" id="IPR027417">
    <property type="entry name" value="P-loop_NTPase"/>
</dbReference>
<keyword evidence="4" id="KW-0158">Chromosome</keyword>
<evidence type="ECO:0000256" key="4">
    <source>
        <dbReference type="ARBA" id="ARBA00022454"/>
    </source>
</evidence>
<comment type="subcellular location">
    <subcellularLocation>
        <location evidence="2">Chromosome</location>
    </subcellularLocation>
    <subcellularLocation>
        <location evidence="1">Nucleus</location>
    </subcellularLocation>
</comment>
<keyword evidence="5" id="KW-0547">Nucleotide-binding</keyword>
<feature type="coiled-coil region" evidence="12">
    <location>
        <begin position="918"/>
        <end position="945"/>
    </location>
</feature>
<dbReference type="VEuPathDB" id="FungiDB:SCODWIG_00145"/>
<dbReference type="GO" id="GO:0005524">
    <property type="term" value="F:ATP binding"/>
    <property type="evidence" value="ECO:0007669"/>
    <property type="project" value="UniProtKB-KW"/>
</dbReference>
<dbReference type="PANTHER" id="PTHR19306:SF6">
    <property type="entry name" value="STRUCTURAL MAINTENANCE OF CHROMOSOMES PROTEIN 6"/>
    <property type="match status" value="1"/>
</dbReference>
<keyword evidence="16" id="KW-1185">Reference proteome</keyword>
<proteinExistence type="inferred from homology"/>
<keyword evidence="11" id="KW-0539">Nucleus</keyword>
<keyword evidence="8 12" id="KW-0175">Coiled coil</keyword>
<gene>
    <name evidence="15" type="ORF">SCODWIG_00145</name>
</gene>
<dbReference type="Gene3D" id="3.40.50.300">
    <property type="entry name" value="P-loop containing nucleotide triphosphate hydrolases"/>
    <property type="match status" value="2"/>
</dbReference>
<dbReference type="GO" id="GO:0003697">
    <property type="term" value="F:single-stranded DNA binding"/>
    <property type="evidence" value="ECO:0007669"/>
    <property type="project" value="TreeGrafter"/>
</dbReference>
<dbReference type="SUPFAM" id="SSF52540">
    <property type="entry name" value="P-loop containing nucleoside triphosphate hydrolases"/>
    <property type="match status" value="2"/>
</dbReference>
<dbReference type="GO" id="GO:0007059">
    <property type="term" value="P:chromosome segregation"/>
    <property type="evidence" value="ECO:0007669"/>
    <property type="project" value="UniProtKB-ARBA"/>
</dbReference>
<dbReference type="GO" id="GO:0035861">
    <property type="term" value="C:site of double-strand break"/>
    <property type="evidence" value="ECO:0007669"/>
    <property type="project" value="TreeGrafter"/>
</dbReference>
<feature type="compositionally biased region" description="Polar residues" evidence="13">
    <location>
        <begin position="1098"/>
        <end position="1107"/>
    </location>
</feature>
<evidence type="ECO:0000256" key="3">
    <source>
        <dbReference type="ARBA" id="ARBA00006793"/>
    </source>
</evidence>
<evidence type="ECO:0000256" key="9">
    <source>
        <dbReference type="ARBA" id="ARBA00023172"/>
    </source>
</evidence>
<evidence type="ECO:0000256" key="1">
    <source>
        <dbReference type="ARBA" id="ARBA00004123"/>
    </source>
</evidence>
<feature type="domain" description="RecF/RecN/SMC N-terminal" evidence="14">
    <location>
        <begin position="64"/>
        <end position="1071"/>
    </location>
</feature>
<protein>
    <submittedName>
        <fullName evidence="15">Related to Structural maintenance of chromosomes protein 6</fullName>
    </submittedName>
</protein>
<dbReference type="GO" id="GO:0030915">
    <property type="term" value="C:Smc5-Smc6 complex"/>
    <property type="evidence" value="ECO:0007669"/>
    <property type="project" value="TreeGrafter"/>
</dbReference>
<accession>A0A376B1N1</accession>
<dbReference type="AlphaFoldDB" id="A0A376B1N1"/>
<evidence type="ECO:0000256" key="11">
    <source>
        <dbReference type="ARBA" id="ARBA00023242"/>
    </source>
</evidence>
<evidence type="ECO:0000313" key="16">
    <source>
        <dbReference type="Proteomes" id="UP000262825"/>
    </source>
</evidence>
<reference evidence="16" key="1">
    <citation type="submission" date="2018-06" db="EMBL/GenBank/DDBJ databases">
        <authorList>
            <person name="Guldener U."/>
        </authorList>
    </citation>
    <scope>NUCLEOTIDE SEQUENCE [LARGE SCALE GENOMIC DNA]</scope>
    <source>
        <strain evidence="16">UTAD17</strain>
    </source>
</reference>
<sequence>MSKRSIDEVNELNKTVQSLAAVEDEANQLPNKRVKKRYEFAMTQYESAAQDSVNDPKTFTPPGYIKKVILKNFMCHENFELEFGPRLNFIIGNNGSGKSAILTAITVCLGAKATTTNRGTSLKDLIKADCNTCKIIIVLSNEGLGGFRQDIYGNSIIIERTFKRDSSSNQYKLKTENGREVSSKKRELDEIVDYFSIPIMNPMCFLSQDAARSFLTASTPRDKYSHFMRGTLLEETANNLRTTISTIKSVEATIHLHNQNVKELYKEYKEAQALLSTINSSATLNERKRILQGKIYWLNVVENEKHLNELQSLSSKCNEKIMSMEQKENNLTYNMTRLKVDLEDLSKQLQPHYDVMASRQEIFTETKLKLSEALSEIESKNREKIETTKTITSHKNLASTLKSTIKSLEEQLQKNTDEKQQTVHNELEKIRNTQRGIDELMNKYSVEIGEFNDNKIQLQENKQREKETLLQSINENQRQLKKIASGNNNLISAFDNNMHRVLADIEKLNQQGKFKQKPIGPLGLHVTIKESFQRDWARPIQKLLDSTLKSFVVSNQDDRRLLNDISRRNKVNIGIITRKMDIFDYSDGKAVSEYPTIADALSFSEKSIECTFVDMNKIETVVLISDRNKAKSFLEDHPSNVRQVLSIRDHKSGLVSSINVYNAFKIDTIYYSQRPLAMRTSTTNGEASYFRELIEEDKKRLGDLANKFDVKIENCAQKIREHKREMKKLNDEATALKNKATALEVDLERVVDTNELERSKADLETQERSIAVAEQAVTYLDTEILKLTEANEPLKRDYVEAKEALTTAQEEYNTIRQEINDKQGYVDTIIDKISRYKEKRAVYCQKKGELLNDTKKAESYITQTATAAAEYCTRDQAFADDVPNTNTDVEFELSRIDKQIRDAEKSIGMSQEEVLQFYDEAKSMFQEASNKIKDIRNAIDLLSKSVARRTDALEYAKKDTCLAADTDFKASLRFRNFTGGLVFDFSTETLNMMVKTPNDESARNVDSLSGGEKSFSQISLLLATWKPMRSRIIALDEFDVFMDQVNRTIGTKLIMEKLSSDNRTQTIIITPQDIGKIANLNGNSDDIRIHKMPDPQRHNNSTFYDKN</sequence>
<evidence type="ECO:0000256" key="6">
    <source>
        <dbReference type="ARBA" id="ARBA00022763"/>
    </source>
</evidence>
<dbReference type="Gene3D" id="1.10.287.1490">
    <property type="match status" value="1"/>
</dbReference>
<evidence type="ECO:0000256" key="12">
    <source>
        <dbReference type="SAM" id="Coils"/>
    </source>
</evidence>
<evidence type="ECO:0000256" key="10">
    <source>
        <dbReference type="ARBA" id="ARBA00023204"/>
    </source>
</evidence>
<dbReference type="GO" id="GO:0000724">
    <property type="term" value="P:double-strand break repair via homologous recombination"/>
    <property type="evidence" value="ECO:0007669"/>
    <property type="project" value="TreeGrafter"/>
</dbReference>
<dbReference type="Pfam" id="PF02463">
    <property type="entry name" value="SMC_N"/>
    <property type="match status" value="1"/>
</dbReference>
<evidence type="ECO:0000256" key="7">
    <source>
        <dbReference type="ARBA" id="ARBA00022840"/>
    </source>
</evidence>
<feature type="coiled-coil region" evidence="12">
    <location>
        <begin position="391"/>
        <end position="511"/>
    </location>
</feature>
<evidence type="ECO:0000256" key="2">
    <source>
        <dbReference type="ARBA" id="ARBA00004286"/>
    </source>
</evidence>
<comment type="similarity">
    <text evidence="3">Belongs to the SMC family. SMC6 subfamily.</text>
</comment>
<evidence type="ECO:0000313" key="15">
    <source>
        <dbReference type="EMBL" id="SSD58384.1"/>
    </source>
</evidence>
<feature type="region of interest" description="Disordered" evidence="13">
    <location>
        <begin position="1088"/>
        <end position="1107"/>
    </location>
</feature>
<evidence type="ECO:0000256" key="8">
    <source>
        <dbReference type="ARBA" id="ARBA00023054"/>
    </source>
</evidence>
<dbReference type="EMBL" id="UFAJ01000009">
    <property type="protein sequence ID" value="SSD58384.1"/>
    <property type="molecule type" value="Genomic_DNA"/>
</dbReference>